<organism evidence="3 4">
    <name type="scientific">Jaminaea rosea</name>
    <dbReference type="NCBI Taxonomy" id="1569628"/>
    <lineage>
        <taxon>Eukaryota</taxon>
        <taxon>Fungi</taxon>
        <taxon>Dikarya</taxon>
        <taxon>Basidiomycota</taxon>
        <taxon>Ustilaginomycotina</taxon>
        <taxon>Exobasidiomycetes</taxon>
        <taxon>Microstromatales</taxon>
        <taxon>Microstromatales incertae sedis</taxon>
        <taxon>Jaminaea</taxon>
    </lineage>
</organism>
<evidence type="ECO:0000313" key="3">
    <source>
        <dbReference type="EMBL" id="PWN29349.1"/>
    </source>
</evidence>
<gene>
    <name evidence="3" type="ORF">BDZ90DRAFT_225754</name>
</gene>
<evidence type="ECO:0000256" key="1">
    <source>
        <dbReference type="SAM" id="MobiDB-lite"/>
    </source>
</evidence>
<dbReference type="AlphaFoldDB" id="A0A316UVP4"/>
<accession>A0A316UVP4</accession>
<proteinExistence type="predicted"/>
<feature type="chain" id="PRO_5016374232" evidence="2">
    <location>
        <begin position="20"/>
        <end position="360"/>
    </location>
</feature>
<evidence type="ECO:0000313" key="4">
    <source>
        <dbReference type="Proteomes" id="UP000245884"/>
    </source>
</evidence>
<feature type="region of interest" description="Disordered" evidence="1">
    <location>
        <begin position="317"/>
        <end position="360"/>
    </location>
</feature>
<evidence type="ECO:0000256" key="2">
    <source>
        <dbReference type="SAM" id="SignalP"/>
    </source>
</evidence>
<reference evidence="3 4" key="1">
    <citation type="journal article" date="2018" name="Mol. Biol. Evol.">
        <title>Broad Genomic Sampling Reveals a Smut Pathogenic Ancestry of the Fungal Clade Ustilaginomycotina.</title>
        <authorList>
            <person name="Kijpornyongpan T."/>
            <person name="Mondo S.J."/>
            <person name="Barry K."/>
            <person name="Sandor L."/>
            <person name="Lee J."/>
            <person name="Lipzen A."/>
            <person name="Pangilinan J."/>
            <person name="LaButti K."/>
            <person name="Hainaut M."/>
            <person name="Henrissat B."/>
            <person name="Grigoriev I.V."/>
            <person name="Spatafora J.W."/>
            <person name="Aime M.C."/>
        </authorList>
    </citation>
    <scope>NUCLEOTIDE SEQUENCE [LARGE SCALE GENOMIC DNA]</scope>
    <source>
        <strain evidence="3 4">MCA 5214</strain>
    </source>
</reference>
<dbReference type="GeneID" id="37026503"/>
<sequence length="360" mass="40480">MNGLPLVHALCLMPVAANASSPPGASIPNTVQRHPLLLQLEERINALTPLHQSYAALRKKRVTLSESEAALADGCHALFMGNGEGSATGLHNLFASAQKPVPNLLAHMDSYSHKFGSYEESAGWFQRMSYDDFLVMMRNNHNRVVGLDDEEVAAWEQRFIEFDATLGRARACLVCRGWEISSGRERGQKTSFSLLQGCCPRWTRRLVRKDCLEMDLMLEFDADVWREGCNATIQAKETNWALRSLRAHVFAACIDGIRDAVGSWLRSLAAQELIEVVEVEREAVVPRNHALRPETLRYLAHEDRYLRAGGEDWVSEDEDKLGKIKGQDDNRDSCAERAANRTGRMASDVRSSSEKRNIWR</sequence>
<feature type="compositionally biased region" description="Basic and acidic residues" evidence="1">
    <location>
        <begin position="320"/>
        <end position="339"/>
    </location>
</feature>
<dbReference type="RefSeq" id="XP_025363961.1">
    <property type="nucleotide sequence ID" value="XM_025504680.1"/>
</dbReference>
<feature type="compositionally biased region" description="Basic and acidic residues" evidence="1">
    <location>
        <begin position="351"/>
        <end position="360"/>
    </location>
</feature>
<keyword evidence="2" id="KW-0732">Signal</keyword>
<name>A0A316UVP4_9BASI</name>
<dbReference type="Proteomes" id="UP000245884">
    <property type="component" value="Unassembled WGS sequence"/>
</dbReference>
<dbReference type="EMBL" id="KZ819663">
    <property type="protein sequence ID" value="PWN29349.1"/>
    <property type="molecule type" value="Genomic_DNA"/>
</dbReference>
<protein>
    <submittedName>
        <fullName evidence="3">Uncharacterized protein</fullName>
    </submittedName>
</protein>
<feature type="signal peptide" evidence="2">
    <location>
        <begin position="1"/>
        <end position="19"/>
    </location>
</feature>
<keyword evidence="4" id="KW-1185">Reference proteome</keyword>